<keyword evidence="3" id="KW-0902">Two-component regulatory system</keyword>
<name>A0A1C4XMS2_MICEC</name>
<gene>
    <name evidence="7" type="ORF">GA0070618_3184</name>
</gene>
<evidence type="ECO:0000259" key="6">
    <source>
        <dbReference type="Pfam" id="PF07730"/>
    </source>
</evidence>
<evidence type="ECO:0000313" key="8">
    <source>
        <dbReference type="Proteomes" id="UP000198253"/>
    </source>
</evidence>
<dbReference type="InterPro" id="IPR011712">
    <property type="entry name" value="Sig_transdc_His_kin_sub3_dim/P"/>
</dbReference>
<dbReference type="CDD" id="cd16917">
    <property type="entry name" value="HATPase_UhpB-NarQ-NarX-like"/>
    <property type="match status" value="1"/>
</dbReference>
<dbReference type="GO" id="GO:0046983">
    <property type="term" value="F:protein dimerization activity"/>
    <property type="evidence" value="ECO:0007669"/>
    <property type="project" value="InterPro"/>
</dbReference>
<dbReference type="InterPro" id="IPR003594">
    <property type="entry name" value="HATPase_dom"/>
</dbReference>
<dbReference type="Gene3D" id="1.20.5.1930">
    <property type="match status" value="1"/>
</dbReference>
<feature type="region of interest" description="Disordered" evidence="4">
    <location>
        <begin position="1"/>
        <end position="22"/>
    </location>
</feature>
<feature type="domain" description="Signal transduction histidine kinase subgroup 3 dimerisation and phosphoacceptor" evidence="6">
    <location>
        <begin position="180"/>
        <end position="241"/>
    </location>
</feature>
<evidence type="ECO:0000259" key="5">
    <source>
        <dbReference type="Pfam" id="PF02518"/>
    </source>
</evidence>
<dbReference type="PANTHER" id="PTHR24421:SF61">
    <property type="entry name" value="OXYGEN SENSOR HISTIDINE KINASE NREB"/>
    <property type="match status" value="1"/>
</dbReference>
<evidence type="ECO:0000256" key="4">
    <source>
        <dbReference type="SAM" id="MobiDB-lite"/>
    </source>
</evidence>
<evidence type="ECO:0000256" key="1">
    <source>
        <dbReference type="ARBA" id="ARBA00022679"/>
    </source>
</evidence>
<organism evidence="7 8">
    <name type="scientific">Micromonospora echinospora</name>
    <name type="common">Micromonospora purpurea</name>
    <dbReference type="NCBI Taxonomy" id="1877"/>
    <lineage>
        <taxon>Bacteria</taxon>
        <taxon>Bacillati</taxon>
        <taxon>Actinomycetota</taxon>
        <taxon>Actinomycetes</taxon>
        <taxon>Micromonosporales</taxon>
        <taxon>Micromonosporaceae</taxon>
        <taxon>Micromonospora</taxon>
    </lineage>
</organism>
<keyword evidence="2 7" id="KW-0418">Kinase</keyword>
<proteinExistence type="predicted"/>
<dbReference type="EMBL" id="LT607413">
    <property type="protein sequence ID" value="SCF09622.1"/>
    <property type="molecule type" value="Genomic_DNA"/>
</dbReference>
<evidence type="ECO:0000313" key="7">
    <source>
        <dbReference type="EMBL" id="SCF09622.1"/>
    </source>
</evidence>
<dbReference type="Pfam" id="PF07730">
    <property type="entry name" value="HisKA_3"/>
    <property type="match status" value="1"/>
</dbReference>
<dbReference type="Proteomes" id="UP000198253">
    <property type="component" value="Chromosome I"/>
</dbReference>
<dbReference type="GO" id="GO:0000155">
    <property type="term" value="F:phosphorelay sensor kinase activity"/>
    <property type="evidence" value="ECO:0007669"/>
    <property type="project" value="InterPro"/>
</dbReference>
<dbReference type="GO" id="GO:0016020">
    <property type="term" value="C:membrane"/>
    <property type="evidence" value="ECO:0007669"/>
    <property type="project" value="InterPro"/>
</dbReference>
<evidence type="ECO:0000256" key="2">
    <source>
        <dbReference type="ARBA" id="ARBA00022777"/>
    </source>
</evidence>
<dbReference type="InterPro" id="IPR050482">
    <property type="entry name" value="Sensor_HK_TwoCompSys"/>
</dbReference>
<keyword evidence="1" id="KW-0808">Transferase</keyword>
<feature type="compositionally biased region" description="Basic and acidic residues" evidence="4">
    <location>
        <begin position="1"/>
        <end position="13"/>
    </location>
</feature>
<sequence length="368" mass="39246">MGDMRRSTQHADRPSPVPGPPDDVARVVDAVHGLPGRPLPGVQAEALARALAGCLEATTVTIALWLPLPAGHEADDATVDHIVEEYRWPATDAEATAPVTGATPVRLRDGEQVLADLVIEPPSAAERLRRWPELHAVTRLLVSDIQAQSVTAAAERLIGQSVLLLADTRLRAAGEMEHQRYQLERDLHDGAQHHMVALQMSLAMVEHQLDAGNTAEAGQHLDRLRELLASTEEVLHTTATGLLAPLADHGLVAALTARLEALDTVTLDIDPELVGYRYLPEVEAAVYLACLEAVSNAHKHAPGAAVTLTLATSRRGLSFEVADTGPGFDTEGRMPLRQLAARLASVDGTLTVRSSPTTGTRVSGFVAL</sequence>
<evidence type="ECO:0000256" key="3">
    <source>
        <dbReference type="ARBA" id="ARBA00023012"/>
    </source>
</evidence>
<reference evidence="8" key="1">
    <citation type="submission" date="2016-06" db="EMBL/GenBank/DDBJ databases">
        <authorList>
            <person name="Varghese N."/>
            <person name="Submissions Spin"/>
        </authorList>
    </citation>
    <scope>NUCLEOTIDE SEQUENCE [LARGE SCALE GENOMIC DNA]</scope>
    <source>
        <strain evidence="8">DSM 43816</strain>
    </source>
</reference>
<dbReference type="AlphaFoldDB" id="A0A1C4XMS2"/>
<dbReference type="Pfam" id="PF02518">
    <property type="entry name" value="HATPase_c"/>
    <property type="match status" value="1"/>
</dbReference>
<keyword evidence="8" id="KW-1185">Reference proteome</keyword>
<protein>
    <submittedName>
        <fullName evidence="7">Histidine kinase</fullName>
    </submittedName>
</protein>
<dbReference type="InterPro" id="IPR036890">
    <property type="entry name" value="HATPase_C_sf"/>
</dbReference>
<feature type="domain" description="Histidine kinase/HSP90-like ATPase" evidence="5">
    <location>
        <begin position="283"/>
        <end position="363"/>
    </location>
</feature>
<dbReference type="InParanoid" id="A0A1C4XMS2"/>
<dbReference type="SUPFAM" id="SSF55874">
    <property type="entry name" value="ATPase domain of HSP90 chaperone/DNA topoisomerase II/histidine kinase"/>
    <property type="match status" value="1"/>
</dbReference>
<dbReference type="Gene3D" id="3.30.565.10">
    <property type="entry name" value="Histidine kinase-like ATPase, C-terminal domain"/>
    <property type="match status" value="1"/>
</dbReference>
<dbReference type="PANTHER" id="PTHR24421">
    <property type="entry name" value="NITRATE/NITRITE SENSOR PROTEIN NARX-RELATED"/>
    <property type="match status" value="1"/>
</dbReference>
<accession>A0A1C4XMS2</accession>